<sequence length="176" mass="21567">MNNVKSKVVKRRRWKINNINYIERLLDITETKNIFWSLEEKEKLKGELIINKERKGQDYNIKNLIEQLPTYKIMTRRNNEIYDEKCPRCNKEEETWIHIWQCDANEIKIEDIIIEEIDNQIMELHQSNISINREIWHNRIMEILIKRSNYIKGGYIFHEIIKGIFNNQIYEMELQN</sequence>
<organism evidence="1 2">
    <name type="scientific">Glomus cerebriforme</name>
    <dbReference type="NCBI Taxonomy" id="658196"/>
    <lineage>
        <taxon>Eukaryota</taxon>
        <taxon>Fungi</taxon>
        <taxon>Fungi incertae sedis</taxon>
        <taxon>Mucoromycota</taxon>
        <taxon>Glomeromycotina</taxon>
        <taxon>Glomeromycetes</taxon>
        <taxon>Glomerales</taxon>
        <taxon>Glomeraceae</taxon>
        <taxon>Glomus</taxon>
    </lineage>
</organism>
<dbReference type="AlphaFoldDB" id="A0A397TI74"/>
<evidence type="ECO:0000313" key="1">
    <source>
        <dbReference type="EMBL" id="RIA94534.1"/>
    </source>
</evidence>
<proteinExistence type="predicted"/>
<name>A0A397TI74_9GLOM</name>
<protein>
    <submittedName>
        <fullName evidence="1">Uncharacterized protein</fullName>
    </submittedName>
</protein>
<keyword evidence="2" id="KW-1185">Reference proteome</keyword>
<evidence type="ECO:0000313" key="2">
    <source>
        <dbReference type="Proteomes" id="UP000265703"/>
    </source>
</evidence>
<gene>
    <name evidence="1" type="ORF">C1645_817915</name>
</gene>
<dbReference type="OrthoDB" id="2430774at2759"/>
<reference evidence="1 2" key="1">
    <citation type="submission" date="2018-06" db="EMBL/GenBank/DDBJ databases">
        <title>Comparative genomics reveals the genomic features of Rhizophagus irregularis, R. cerebriforme, R. diaphanum and Gigaspora rosea, and their symbiotic lifestyle signature.</title>
        <authorList>
            <person name="Morin E."/>
            <person name="San Clemente H."/>
            <person name="Chen E.C.H."/>
            <person name="De La Providencia I."/>
            <person name="Hainaut M."/>
            <person name="Kuo A."/>
            <person name="Kohler A."/>
            <person name="Murat C."/>
            <person name="Tang N."/>
            <person name="Roy S."/>
            <person name="Loubradou J."/>
            <person name="Henrissat B."/>
            <person name="Grigoriev I.V."/>
            <person name="Corradi N."/>
            <person name="Roux C."/>
            <person name="Martin F.M."/>
        </authorList>
    </citation>
    <scope>NUCLEOTIDE SEQUENCE [LARGE SCALE GENOMIC DNA]</scope>
    <source>
        <strain evidence="1 2">DAOM 227022</strain>
    </source>
</reference>
<dbReference type="EMBL" id="QKYT01000079">
    <property type="protein sequence ID" value="RIA94534.1"/>
    <property type="molecule type" value="Genomic_DNA"/>
</dbReference>
<comment type="caution">
    <text evidence="1">The sequence shown here is derived from an EMBL/GenBank/DDBJ whole genome shotgun (WGS) entry which is preliminary data.</text>
</comment>
<dbReference type="Proteomes" id="UP000265703">
    <property type="component" value="Unassembled WGS sequence"/>
</dbReference>
<accession>A0A397TI74</accession>